<dbReference type="InterPro" id="IPR015946">
    <property type="entry name" value="KH_dom-like_a/b"/>
</dbReference>
<dbReference type="Pfam" id="PF02566">
    <property type="entry name" value="OsmC"/>
    <property type="match status" value="1"/>
</dbReference>
<dbReference type="InterPro" id="IPR036102">
    <property type="entry name" value="OsmC/Ohrsf"/>
</dbReference>
<dbReference type="Gene3D" id="3.30.300.20">
    <property type="match status" value="1"/>
</dbReference>
<evidence type="ECO:0000313" key="2">
    <source>
        <dbReference type="Proteomes" id="UP000245423"/>
    </source>
</evidence>
<proteinExistence type="predicted"/>
<organism evidence="1 2">
    <name type="scientific">[Clostridium] ultunense Esp</name>
    <dbReference type="NCBI Taxonomy" id="1288971"/>
    <lineage>
        <taxon>Bacteria</taxon>
        <taxon>Bacillati</taxon>
        <taxon>Bacillota</taxon>
        <taxon>Tissierellia</taxon>
        <taxon>Tissierellales</taxon>
        <taxon>Tepidimicrobiaceae</taxon>
        <taxon>Schnuerera</taxon>
    </lineage>
</organism>
<evidence type="ECO:0008006" key="3">
    <source>
        <dbReference type="Google" id="ProtNLM"/>
    </source>
</evidence>
<gene>
    <name evidence="1" type="ORF">CUESP1_0215</name>
</gene>
<evidence type="ECO:0000313" key="1">
    <source>
        <dbReference type="EMBL" id="SHD75614.1"/>
    </source>
</evidence>
<dbReference type="OrthoDB" id="1433018at2"/>
<dbReference type="InterPro" id="IPR003718">
    <property type="entry name" value="OsmC/Ohr_fam"/>
</dbReference>
<keyword evidence="2" id="KW-1185">Reference proteome</keyword>
<dbReference type="RefSeq" id="WP_005584379.1">
    <property type="nucleotide sequence ID" value="NZ_LT669839.1"/>
</dbReference>
<protein>
    <recommendedName>
        <fullName evidence="3">OsmC family protein</fullName>
    </recommendedName>
</protein>
<dbReference type="PANTHER" id="PTHR35368">
    <property type="entry name" value="HYDROPEROXIDE REDUCTASE"/>
    <property type="match status" value="1"/>
</dbReference>
<reference evidence="1 2" key="1">
    <citation type="submission" date="2016-11" db="EMBL/GenBank/DDBJ databases">
        <authorList>
            <person name="Manzoor S."/>
        </authorList>
    </citation>
    <scope>NUCLEOTIDE SEQUENCE [LARGE SCALE GENOMIC DNA]</scope>
    <source>
        <strain evidence="1">Clostridium ultunense strain Esp</strain>
    </source>
</reference>
<dbReference type="HOGENOM" id="CLU_100275_2_1_9"/>
<dbReference type="SUPFAM" id="SSF82784">
    <property type="entry name" value="OsmC-like"/>
    <property type="match status" value="1"/>
</dbReference>
<sequence length="152" mass="16753">MAVEVFKSITKLTEGMRVECVSRDHKILLDEPKELGGTDTGMNPVEAVLCALGACKCIVARCFAKAHGVDLKDFRVELEGDLDPDGFMGKNKDAKIGFSEIRSKIYIESNSPKEKIEEFVEFIDRTCPVADTLANSPKLVTELTIEKEKVSA</sequence>
<dbReference type="InterPro" id="IPR052924">
    <property type="entry name" value="OsmC/Ohr_hydroprdx_reductase"/>
</dbReference>
<dbReference type="Proteomes" id="UP000245423">
    <property type="component" value="Chromosome 1"/>
</dbReference>
<dbReference type="PANTHER" id="PTHR35368:SF1">
    <property type="entry name" value="HYDROPEROXIDE REDUCTASE"/>
    <property type="match status" value="1"/>
</dbReference>
<dbReference type="EMBL" id="LT669839">
    <property type="protein sequence ID" value="SHD75614.1"/>
    <property type="molecule type" value="Genomic_DNA"/>
</dbReference>
<accession>M1YVC0</accession>
<name>M1YVC0_9FIRM</name>
<dbReference type="AlphaFoldDB" id="M1YVC0"/>